<dbReference type="AlphaFoldDB" id="A0A6A3V573"/>
<comment type="caution">
    <text evidence="1">The sequence shown here is derived from an EMBL/GenBank/DDBJ whole genome shotgun (WGS) entry which is preliminary data.</text>
</comment>
<reference evidence="1 2" key="1">
    <citation type="submission" date="2018-08" db="EMBL/GenBank/DDBJ databases">
        <title>Genomic investigation of the strawberry pathogen Phytophthora fragariae indicates pathogenicity is determined by transcriptional variation in three key races.</title>
        <authorList>
            <person name="Adams T.M."/>
            <person name="Armitage A.D."/>
            <person name="Sobczyk M.K."/>
            <person name="Bates H.J."/>
            <person name="Dunwell J.M."/>
            <person name="Nellist C.F."/>
            <person name="Harrison R.J."/>
        </authorList>
    </citation>
    <scope>NUCLEOTIDE SEQUENCE [LARGE SCALE GENOMIC DNA]</scope>
    <source>
        <strain evidence="1 2">NOV-27</strain>
    </source>
</reference>
<sequence length="129" mass="13908">MLLGLVLGGDMLLDDDLMLGGDMVLDEDLVLGGDMVLDEDLLLGGDMLLGEDLFPGTATVLIMLIEEGGTIGEDVIMKVLRWQGRHDCQDQNTDFSVEDADVMNGEFIQLPETELVDEPGKEGPPTLSS</sequence>
<accession>A0A6A3V573</accession>
<organism evidence="1 2">
    <name type="scientific">Phytophthora fragariae</name>
    <dbReference type="NCBI Taxonomy" id="53985"/>
    <lineage>
        <taxon>Eukaryota</taxon>
        <taxon>Sar</taxon>
        <taxon>Stramenopiles</taxon>
        <taxon>Oomycota</taxon>
        <taxon>Peronosporomycetes</taxon>
        <taxon>Peronosporales</taxon>
        <taxon>Peronosporaceae</taxon>
        <taxon>Phytophthora</taxon>
    </lineage>
</organism>
<dbReference type="EMBL" id="QXGB01006730">
    <property type="protein sequence ID" value="KAE9160301.1"/>
    <property type="molecule type" value="Genomic_DNA"/>
</dbReference>
<keyword evidence="2" id="KW-1185">Reference proteome</keyword>
<feature type="non-terminal residue" evidence="1">
    <location>
        <position position="129"/>
    </location>
</feature>
<evidence type="ECO:0000313" key="1">
    <source>
        <dbReference type="EMBL" id="KAE9160301.1"/>
    </source>
</evidence>
<proteinExistence type="predicted"/>
<name>A0A6A3V573_9STRA</name>
<gene>
    <name evidence="1" type="ORF">PF005_g31698</name>
</gene>
<evidence type="ECO:0000313" key="2">
    <source>
        <dbReference type="Proteomes" id="UP000433483"/>
    </source>
</evidence>
<protein>
    <submittedName>
        <fullName evidence="1">Uncharacterized protein</fullName>
    </submittedName>
</protein>
<dbReference type="Proteomes" id="UP000433483">
    <property type="component" value="Unassembled WGS sequence"/>
</dbReference>